<evidence type="ECO:0000256" key="2">
    <source>
        <dbReference type="ARBA" id="ARBA00007639"/>
    </source>
</evidence>
<dbReference type="Pfam" id="PF13407">
    <property type="entry name" value="Peripla_BP_4"/>
    <property type="match status" value="1"/>
</dbReference>
<evidence type="ECO:0000256" key="4">
    <source>
        <dbReference type="SAM" id="SignalP"/>
    </source>
</evidence>
<gene>
    <name evidence="6" type="ORF">HMPREF9290_0718</name>
</gene>
<dbReference type="EMBL" id="AEXM01000029">
    <property type="protein sequence ID" value="EGC81596.1"/>
    <property type="molecule type" value="Genomic_DNA"/>
</dbReference>
<evidence type="ECO:0000256" key="3">
    <source>
        <dbReference type="SAM" id="MobiDB-lite"/>
    </source>
</evidence>
<reference evidence="6 7" key="1">
    <citation type="submission" date="2011-01" db="EMBL/GenBank/DDBJ databases">
        <authorList>
            <person name="Durkin A.S."/>
            <person name="Madupu R."/>
            <person name="Torralba M."/>
            <person name="Gillis M."/>
            <person name="Methe B."/>
            <person name="Sutton G."/>
            <person name="Nelson K.E."/>
        </authorList>
    </citation>
    <scope>NUCLEOTIDE SEQUENCE [LARGE SCALE GENOMIC DNA]</scope>
    <source>
        <strain evidence="6 7">ACS-065-V-Col13</strain>
    </source>
</reference>
<dbReference type="PROSITE" id="PS51257">
    <property type="entry name" value="PROKAR_LIPOPROTEIN"/>
    <property type="match status" value="1"/>
</dbReference>
<evidence type="ECO:0000313" key="6">
    <source>
        <dbReference type="EMBL" id="EGC81596.1"/>
    </source>
</evidence>
<dbReference type="PATRIC" id="fig|879305.3.peg.1365"/>
<evidence type="ECO:0000313" key="7">
    <source>
        <dbReference type="Proteomes" id="UP000005286"/>
    </source>
</evidence>
<feature type="region of interest" description="Disordered" evidence="3">
    <location>
        <begin position="26"/>
        <end position="48"/>
    </location>
</feature>
<organism evidence="6 7">
    <name type="scientific">Anaerococcus prevotii ACS-065-V-Col13</name>
    <dbReference type="NCBI Taxonomy" id="879305"/>
    <lineage>
        <taxon>Bacteria</taxon>
        <taxon>Bacillati</taxon>
        <taxon>Bacillota</taxon>
        <taxon>Tissierellia</taxon>
        <taxon>Tissierellales</taxon>
        <taxon>Peptoniphilaceae</taxon>
        <taxon>Anaerococcus</taxon>
    </lineage>
</organism>
<sequence length="356" mass="38678">MKNMLKKLSMGLLAAMLLTACGGNDKEAKNEADTSNKEVAQETSTEDGEKGTLYFIPIVDTGAYWSPMRKGAEDTAKKLGYNLVVKTSPPTEAQKNEKHIGFLNEALTNGAKGIAIAPMEANIFLNPIKQAMDSGTPVITFDADLENPEDRTAYVGTDNVEAGKRLGIEAAKEMKEKGIKDGSIAIVNVDNAQPTMILRMKGVKEGFEEEMGSDASSFKWIEPIMDKDQAAESKRQLESAIVANSDLKLVFSLGSEGPDVGVMEALASQNKAGEILHFGFDWTPTWLQGINDGRINAIVDQDAYTIGVKVIENLVKSVEGEEIDKTVPIDVNYVKADELEAYGQEKDKQMSDTVTE</sequence>
<dbReference type="InterPro" id="IPR028082">
    <property type="entry name" value="Peripla_BP_I"/>
</dbReference>
<keyword evidence="4" id="KW-0732">Signal</keyword>
<dbReference type="GO" id="GO:0030288">
    <property type="term" value="C:outer membrane-bounded periplasmic space"/>
    <property type="evidence" value="ECO:0007669"/>
    <property type="project" value="TreeGrafter"/>
</dbReference>
<dbReference type="Gene3D" id="3.40.50.2300">
    <property type="match status" value="2"/>
</dbReference>
<dbReference type="eggNOG" id="COG1879">
    <property type="taxonomic scope" value="Bacteria"/>
</dbReference>
<evidence type="ECO:0000259" key="5">
    <source>
        <dbReference type="Pfam" id="PF13407"/>
    </source>
</evidence>
<feature type="domain" description="Periplasmic binding protein" evidence="5">
    <location>
        <begin position="54"/>
        <end position="322"/>
    </location>
</feature>
<comment type="caution">
    <text evidence="6">The sequence shown here is derived from an EMBL/GenBank/DDBJ whole genome shotgun (WGS) entry which is preliminary data.</text>
</comment>
<keyword evidence="6" id="KW-0449">Lipoprotein</keyword>
<dbReference type="SUPFAM" id="SSF53822">
    <property type="entry name" value="Periplasmic binding protein-like I"/>
    <property type="match status" value="1"/>
</dbReference>
<comment type="subcellular location">
    <subcellularLocation>
        <location evidence="1">Cell envelope</location>
    </subcellularLocation>
</comment>
<dbReference type="CDD" id="cd01536">
    <property type="entry name" value="PBP1_ABC_sugar_binding-like"/>
    <property type="match status" value="1"/>
</dbReference>
<feature type="signal peptide" evidence="4">
    <location>
        <begin position="1"/>
        <end position="22"/>
    </location>
</feature>
<dbReference type="InterPro" id="IPR050555">
    <property type="entry name" value="Bact_Solute-Bind_Prot2"/>
</dbReference>
<dbReference type="GO" id="GO:0030246">
    <property type="term" value="F:carbohydrate binding"/>
    <property type="evidence" value="ECO:0007669"/>
    <property type="project" value="TreeGrafter"/>
</dbReference>
<name>F0GX33_9FIRM</name>
<dbReference type="STRING" id="879305.HMPREF9290_0718"/>
<feature type="compositionally biased region" description="Basic and acidic residues" evidence="3">
    <location>
        <begin position="26"/>
        <end position="40"/>
    </location>
</feature>
<protein>
    <submittedName>
        <fullName evidence="6">Putative lipoprotein</fullName>
    </submittedName>
</protein>
<accession>F0GX33</accession>
<dbReference type="Proteomes" id="UP000005286">
    <property type="component" value="Unassembled WGS sequence"/>
</dbReference>
<keyword evidence="7" id="KW-1185">Reference proteome</keyword>
<dbReference type="RefSeq" id="WP_004835381.1">
    <property type="nucleotide sequence ID" value="NZ_AEXM01000029.1"/>
</dbReference>
<proteinExistence type="inferred from homology"/>
<dbReference type="PANTHER" id="PTHR30036:SF7">
    <property type="entry name" value="ABC TRANSPORTER PERIPLASMIC-BINDING PROTEIN YPHF"/>
    <property type="match status" value="1"/>
</dbReference>
<comment type="similarity">
    <text evidence="2">Belongs to the bacterial solute-binding protein 2 family.</text>
</comment>
<dbReference type="InterPro" id="IPR025997">
    <property type="entry name" value="SBP_2_dom"/>
</dbReference>
<dbReference type="AlphaFoldDB" id="F0GX33"/>
<evidence type="ECO:0000256" key="1">
    <source>
        <dbReference type="ARBA" id="ARBA00004196"/>
    </source>
</evidence>
<feature type="chain" id="PRO_5039492287" evidence="4">
    <location>
        <begin position="23"/>
        <end position="356"/>
    </location>
</feature>
<dbReference type="PANTHER" id="PTHR30036">
    <property type="entry name" value="D-XYLOSE-BINDING PERIPLASMIC PROTEIN"/>
    <property type="match status" value="1"/>
</dbReference>